<dbReference type="InterPro" id="IPR051678">
    <property type="entry name" value="AGP_Transferase"/>
</dbReference>
<dbReference type="AlphaFoldDB" id="A0A2H3BHF5"/>
<evidence type="ECO:0000259" key="1">
    <source>
        <dbReference type="Pfam" id="PF01636"/>
    </source>
</evidence>
<dbReference type="PANTHER" id="PTHR21310:SF13">
    <property type="entry name" value="AMINOGLYCOSIDE PHOSPHOTRANSFERASE DOMAIN-CONTAINING PROTEIN"/>
    <property type="match status" value="1"/>
</dbReference>
<dbReference type="InterPro" id="IPR002575">
    <property type="entry name" value="Aminoglycoside_PTrfase"/>
</dbReference>
<dbReference type="SUPFAM" id="SSF56112">
    <property type="entry name" value="Protein kinase-like (PK-like)"/>
    <property type="match status" value="1"/>
</dbReference>
<feature type="domain" description="Aminoglycoside phosphotransferase" evidence="1">
    <location>
        <begin position="37"/>
        <end position="276"/>
    </location>
</feature>
<proteinExistence type="predicted"/>
<dbReference type="InterPro" id="IPR011009">
    <property type="entry name" value="Kinase-like_dom_sf"/>
</dbReference>
<protein>
    <recommendedName>
        <fullName evidence="1">Aminoglycoside phosphotransferase domain-containing protein</fullName>
    </recommendedName>
</protein>
<reference evidence="3" key="1">
    <citation type="journal article" date="2017" name="Nat. Ecol. Evol.">
        <title>Genome expansion and lineage-specific genetic innovations in the forest pathogenic fungi Armillaria.</title>
        <authorList>
            <person name="Sipos G."/>
            <person name="Prasanna A.N."/>
            <person name="Walter M.C."/>
            <person name="O'Connor E."/>
            <person name="Balint B."/>
            <person name="Krizsan K."/>
            <person name="Kiss B."/>
            <person name="Hess J."/>
            <person name="Varga T."/>
            <person name="Slot J."/>
            <person name="Riley R."/>
            <person name="Boka B."/>
            <person name="Rigling D."/>
            <person name="Barry K."/>
            <person name="Lee J."/>
            <person name="Mihaltcheva S."/>
            <person name="LaButti K."/>
            <person name="Lipzen A."/>
            <person name="Waldron R."/>
            <person name="Moloney N.M."/>
            <person name="Sperisen C."/>
            <person name="Kredics L."/>
            <person name="Vagvoelgyi C."/>
            <person name="Patrignani A."/>
            <person name="Fitzpatrick D."/>
            <person name="Nagy I."/>
            <person name="Doyle S."/>
            <person name="Anderson J.B."/>
            <person name="Grigoriev I.V."/>
            <person name="Gueldener U."/>
            <person name="Muensterkoetter M."/>
            <person name="Nagy L.G."/>
        </authorList>
    </citation>
    <scope>NUCLEOTIDE SEQUENCE [LARGE SCALE GENOMIC DNA]</scope>
    <source>
        <strain evidence="3">28-4</strain>
    </source>
</reference>
<sequence length="360" mass="41778">MEVLKSRIQGYLQDDDISLHSLDSFSNHVTYRVDSSFYGELLLRVAWAAVWSDGNRQYKEVSDFKMRSEVATMHYVKEHTTIPVPDVLFYDPDWDRKVGGEWMLMRYIDGINPVYLWRTLTDDQWETLCISIADIWSQLMRLRFKFVGSIYEQQESRYFIGPMTYLPQAGSIGSPEACTSGLFLSSIDWLIAIANEKLEPIRRTKPDPDDGQTHKWREASIDALKKSPPLNSDSRNHEQIVLSHIDYSLHNILVDRDDPTRVVAVVDWEGARTVPMWAANPTFRWPFLLSNEKVSHLQRIMRERIVSQIPGWKFTIGNGGDVLRLLQARAEFSDCDPSIYDTGRPIQHKMSWIDVRCLIF</sequence>
<evidence type="ECO:0000313" key="3">
    <source>
        <dbReference type="Proteomes" id="UP000218334"/>
    </source>
</evidence>
<gene>
    <name evidence="2" type="ORF">ARMSODRAFT_1084308</name>
</gene>
<organism evidence="2 3">
    <name type="scientific">Armillaria solidipes</name>
    <dbReference type="NCBI Taxonomy" id="1076256"/>
    <lineage>
        <taxon>Eukaryota</taxon>
        <taxon>Fungi</taxon>
        <taxon>Dikarya</taxon>
        <taxon>Basidiomycota</taxon>
        <taxon>Agaricomycotina</taxon>
        <taxon>Agaricomycetes</taxon>
        <taxon>Agaricomycetidae</taxon>
        <taxon>Agaricales</taxon>
        <taxon>Marasmiineae</taxon>
        <taxon>Physalacriaceae</taxon>
        <taxon>Armillaria</taxon>
    </lineage>
</organism>
<accession>A0A2H3BHF5</accession>
<evidence type="ECO:0000313" key="2">
    <source>
        <dbReference type="EMBL" id="PBK70259.1"/>
    </source>
</evidence>
<keyword evidence="3" id="KW-1185">Reference proteome</keyword>
<dbReference type="Gene3D" id="3.90.1200.10">
    <property type="match status" value="1"/>
</dbReference>
<dbReference type="EMBL" id="KZ293427">
    <property type="protein sequence ID" value="PBK70259.1"/>
    <property type="molecule type" value="Genomic_DNA"/>
</dbReference>
<name>A0A2H3BHF5_9AGAR</name>
<dbReference type="Proteomes" id="UP000218334">
    <property type="component" value="Unassembled WGS sequence"/>
</dbReference>
<dbReference type="PANTHER" id="PTHR21310">
    <property type="entry name" value="AMINOGLYCOSIDE PHOSPHOTRANSFERASE-RELATED-RELATED"/>
    <property type="match status" value="1"/>
</dbReference>
<dbReference type="Pfam" id="PF01636">
    <property type="entry name" value="APH"/>
    <property type="match status" value="1"/>
</dbReference>